<keyword evidence="3" id="KW-0813">Transport</keyword>
<accession>A0A644WDC2</accession>
<evidence type="ECO:0000313" key="12">
    <source>
        <dbReference type="EMBL" id="MPM01589.1"/>
    </source>
</evidence>
<keyword evidence="8" id="KW-0406">Ion transport</keyword>
<reference evidence="12" key="1">
    <citation type="submission" date="2019-08" db="EMBL/GenBank/DDBJ databases">
        <authorList>
            <person name="Kucharzyk K."/>
            <person name="Murdoch R.W."/>
            <person name="Higgins S."/>
            <person name="Loffler F."/>
        </authorList>
    </citation>
    <scope>NUCLEOTIDE SEQUENCE</scope>
</reference>
<feature type="transmembrane region" description="Helical" evidence="11">
    <location>
        <begin position="216"/>
        <end position="233"/>
    </location>
</feature>
<comment type="similarity">
    <text evidence="2">Belongs to the ATPase A chain family.</text>
</comment>
<dbReference type="NCBIfam" id="TIGR01131">
    <property type="entry name" value="ATP_synt_6_or_A"/>
    <property type="match status" value="1"/>
</dbReference>
<protein>
    <submittedName>
        <fullName evidence="12">ATP synthase subunit a</fullName>
    </submittedName>
</protein>
<evidence type="ECO:0000256" key="1">
    <source>
        <dbReference type="ARBA" id="ARBA00004141"/>
    </source>
</evidence>
<evidence type="ECO:0000256" key="5">
    <source>
        <dbReference type="ARBA" id="ARBA00022692"/>
    </source>
</evidence>
<name>A0A644WDC2_9ZZZZ</name>
<dbReference type="EMBL" id="VSSQ01000807">
    <property type="protein sequence ID" value="MPM01589.1"/>
    <property type="molecule type" value="Genomic_DNA"/>
</dbReference>
<dbReference type="PANTHER" id="PTHR11410:SF0">
    <property type="entry name" value="ATP SYNTHASE SUBUNIT A"/>
    <property type="match status" value="1"/>
</dbReference>
<feature type="transmembrane region" description="Helical" evidence="11">
    <location>
        <begin position="127"/>
        <end position="144"/>
    </location>
</feature>
<dbReference type="HAMAP" id="MF_01393">
    <property type="entry name" value="ATP_synth_a_bact"/>
    <property type="match status" value="1"/>
</dbReference>
<evidence type="ECO:0000256" key="8">
    <source>
        <dbReference type="ARBA" id="ARBA00023065"/>
    </source>
</evidence>
<evidence type="ECO:0000256" key="7">
    <source>
        <dbReference type="ARBA" id="ARBA00022989"/>
    </source>
</evidence>
<gene>
    <name evidence="12" type="primary">atpB_13</name>
    <name evidence="12" type="ORF">SDC9_47829</name>
</gene>
<evidence type="ECO:0000256" key="4">
    <source>
        <dbReference type="ARBA" id="ARBA00022547"/>
    </source>
</evidence>
<keyword evidence="4" id="KW-0138">CF(0)</keyword>
<dbReference type="SUPFAM" id="SSF81336">
    <property type="entry name" value="F1F0 ATP synthase subunit A"/>
    <property type="match status" value="1"/>
</dbReference>
<comment type="subcellular location">
    <subcellularLocation>
        <location evidence="1">Membrane</location>
        <topology evidence="1">Multi-pass membrane protein</topology>
    </subcellularLocation>
</comment>
<evidence type="ECO:0000256" key="3">
    <source>
        <dbReference type="ARBA" id="ARBA00022448"/>
    </source>
</evidence>
<keyword evidence="6" id="KW-0375">Hydrogen ion transport</keyword>
<evidence type="ECO:0000256" key="6">
    <source>
        <dbReference type="ARBA" id="ARBA00022781"/>
    </source>
</evidence>
<organism evidence="12">
    <name type="scientific">bioreactor metagenome</name>
    <dbReference type="NCBI Taxonomy" id="1076179"/>
    <lineage>
        <taxon>unclassified sequences</taxon>
        <taxon>metagenomes</taxon>
        <taxon>ecological metagenomes</taxon>
    </lineage>
</organism>
<dbReference type="PRINTS" id="PR00123">
    <property type="entry name" value="ATPASEA"/>
</dbReference>
<dbReference type="PANTHER" id="PTHR11410">
    <property type="entry name" value="ATP SYNTHASE SUBUNIT A"/>
    <property type="match status" value="1"/>
</dbReference>
<dbReference type="InterPro" id="IPR045083">
    <property type="entry name" value="ATP_synth_F0_asu_bact/mt"/>
</dbReference>
<feature type="transmembrane region" description="Helical" evidence="11">
    <location>
        <begin position="278"/>
        <end position="302"/>
    </location>
</feature>
<evidence type="ECO:0000256" key="11">
    <source>
        <dbReference type="SAM" id="Phobius"/>
    </source>
</evidence>
<dbReference type="AlphaFoldDB" id="A0A644WDC2"/>
<evidence type="ECO:0000256" key="2">
    <source>
        <dbReference type="ARBA" id="ARBA00006810"/>
    </source>
</evidence>
<evidence type="ECO:0000256" key="10">
    <source>
        <dbReference type="ARBA" id="ARBA00023310"/>
    </source>
</evidence>
<dbReference type="GO" id="GO:0045259">
    <property type="term" value="C:proton-transporting ATP synthase complex"/>
    <property type="evidence" value="ECO:0007669"/>
    <property type="project" value="UniProtKB-KW"/>
</dbReference>
<proteinExistence type="inferred from homology"/>
<dbReference type="InterPro" id="IPR035908">
    <property type="entry name" value="F0_ATP_A_sf"/>
</dbReference>
<evidence type="ECO:0000256" key="9">
    <source>
        <dbReference type="ARBA" id="ARBA00023136"/>
    </source>
</evidence>
<keyword evidence="9 11" id="KW-0472">Membrane</keyword>
<dbReference type="CDD" id="cd00310">
    <property type="entry name" value="ATP-synt_Fo_a_6"/>
    <property type="match status" value="1"/>
</dbReference>
<dbReference type="InterPro" id="IPR000568">
    <property type="entry name" value="ATP_synth_F0_asu"/>
</dbReference>
<comment type="caution">
    <text evidence="12">The sequence shown here is derived from an EMBL/GenBank/DDBJ whole genome shotgun (WGS) entry which is preliminary data.</text>
</comment>
<dbReference type="Gene3D" id="1.20.120.220">
    <property type="entry name" value="ATP synthase, F0 complex, subunit A"/>
    <property type="match status" value="1"/>
</dbReference>
<keyword evidence="5 11" id="KW-0812">Transmembrane</keyword>
<sequence length="366" mass="41462">MFMKRIIILITLLFSFNYSSFASSTENKPFDPGEMILGHIVDDHSWHILTYKDKDVAIPLPVILINEGRFDVFMSSKFEHGHATYKGYRLGNVERDGEKAKGKIICVDENEKWNGKTPLDFSITKNVMMLIIVAIIMIVVVFRAKKVAFKQQGKAPKGVQNLVEILILFIRDDIAIPSIGKKRYKKFMPYLLTAFCFIFLSNIMGLIPFFPGGANLTGNIAVTMVLALFTFFITQFTANKNYFKHIINMPGVPWWLKFPLPIMPIVEILSMFTKPFALMIRLFANITAGHIIILGFLSIIFIFGAKSVAIGYGVSIVPFLFAIFMTLLEVLVAYIQAYVFTLLSAIYFGMSHEEHAEVEHGEIVNK</sequence>
<feature type="transmembrane region" description="Helical" evidence="11">
    <location>
        <begin position="190"/>
        <end position="210"/>
    </location>
</feature>
<keyword evidence="10" id="KW-0066">ATP synthesis</keyword>
<keyword evidence="7 11" id="KW-1133">Transmembrane helix</keyword>
<dbReference type="Pfam" id="PF00119">
    <property type="entry name" value="ATP-synt_A"/>
    <property type="match status" value="1"/>
</dbReference>
<feature type="transmembrane region" description="Helical" evidence="11">
    <location>
        <begin position="254"/>
        <end position="272"/>
    </location>
</feature>
<dbReference type="GO" id="GO:0046933">
    <property type="term" value="F:proton-transporting ATP synthase activity, rotational mechanism"/>
    <property type="evidence" value="ECO:0007669"/>
    <property type="project" value="TreeGrafter"/>
</dbReference>